<feature type="region of interest" description="Disordered" evidence="2">
    <location>
        <begin position="229"/>
        <end position="258"/>
    </location>
</feature>
<dbReference type="PANTHER" id="PTHR21666:SF289">
    <property type="entry name" value="L-ALA--D-GLU ENDOPEPTIDASE"/>
    <property type="match status" value="1"/>
</dbReference>
<evidence type="ECO:0000259" key="3">
    <source>
        <dbReference type="Pfam" id="PF01551"/>
    </source>
</evidence>
<gene>
    <name evidence="4" type="ORF">KME07_12950</name>
</gene>
<protein>
    <submittedName>
        <fullName evidence="4">M23 family metallopeptidase</fullName>
    </submittedName>
</protein>
<dbReference type="Pfam" id="PF01551">
    <property type="entry name" value="Peptidase_M23"/>
    <property type="match status" value="1"/>
</dbReference>
<dbReference type="InterPro" id="IPR011055">
    <property type="entry name" value="Dup_hybrid_motif"/>
</dbReference>
<dbReference type="InterPro" id="IPR016047">
    <property type="entry name" value="M23ase_b-sheet_dom"/>
</dbReference>
<evidence type="ECO:0000256" key="1">
    <source>
        <dbReference type="ARBA" id="ARBA00022729"/>
    </source>
</evidence>
<accession>A0A951PB73</accession>
<feature type="compositionally biased region" description="Basic and acidic residues" evidence="2">
    <location>
        <begin position="239"/>
        <end position="258"/>
    </location>
</feature>
<proteinExistence type="predicted"/>
<dbReference type="SUPFAM" id="SSF51261">
    <property type="entry name" value="Duplicated hybrid motif"/>
    <property type="match status" value="1"/>
</dbReference>
<evidence type="ECO:0000256" key="2">
    <source>
        <dbReference type="SAM" id="MobiDB-lite"/>
    </source>
</evidence>
<dbReference type="AlphaFoldDB" id="A0A951PB73"/>
<evidence type="ECO:0000313" key="5">
    <source>
        <dbReference type="Proteomes" id="UP000707356"/>
    </source>
</evidence>
<reference evidence="4" key="2">
    <citation type="journal article" date="2022" name="Microbiol. Resour. Announc.">
        <title>Metagenome Sequencing to Explore Phylogenomics of Terrestrial Cyanobacteria.</title>
        <authorList>
            <person name="Ward R.D."/>
            <person name="Stajich J.E."/>
            <person name="Johansen J.R."/>
            <person name="Huntemann M."/>
            <person name="Clum A."/>
            <person name="Foster B."/>
            <person name="Foster B."/>
            <person name="Roux S."/>
            <person name="Palaniappan K."/>
            <person name="Varghese N."/>
            <person name="Mukherjee S."/>
            <person name="Reddy T.B.K."/>
            <person name="Daum C."/>
            <person name="Copeland A."/>
            <person name="Chen I.A."/>
            <person name="Ivanova N.N."/>
            <person name="Kyrpides N.C."/>
            <person name="Shapiro N."/>
            <person name="Eloe-Fadrosh E.A."/>
            <person name="Pietrasiak N."/>
        </authorList>
    </citation>
    <scope>NUCLEOTIDE SEQUENCE</scope>
    <source>
        <strain evidence="4">GSE-TBD4-15B</strain>
    </source>
</reference>
<dbReference type="PANTHER" id="PTHR21666">
    <property type="entry name" value="PEPTIDASE-RELATED"/>
    <property type="match status" value="1"/>
</dbReference>
<dbReference type="InterPro" id="IPR050570">
    <property type="entry name" value="Cell_wall_metabolism_enzyme"/>
</dbReference>
<evidence type="ECO:0000313" key="4">
    <source>
        <dbReference type="EMBL" id="MBW4466326.1"/>
    </source>
</evidence>
<keyword evidence="1" id="KW-0732">Signal</keyword>
<dbReference type="Gene3D" id="2.70.70.10">
    <property type="entry name" value="Glucose Permease (Domain IIA)"/>
    <property type="match status" value="1"/>
</dbReference>
<dbReference type="FunFam" id="2.70.70.10:FF:000006">
    <property type="entry name" value="M23 family peptidase"/>
    <property type="match status" value="1"/>
</dbReference>
<dbReference type="Proteomes" id="UP000707356">
    <property type="component" value="Unassembled WGS sequence"/>
</dbReference>
<dbReference type="GO" id="GO:0004222">
    <property type="term" value="F:metalloendopeptidase activity"/>
    <property type="evidence" value="ECO:0007669"/>
    <property type="project" value="TreeGrafter"/>
</dbReference>
<organism evidence="4 5">
    <name type="scientific">Pegethrix bostrychoides GSE-TBD4-15B</name>
    <dbReference type="NCBI Taxonomy" id="2839662"/>
    <lineage>
        <taxon>Bacteria</taxon>
        <taxon>Bacillati</taxon>
        <taxon>Cyanobacteriota</taxon>
        <taxon>Cyanophyceae</taxon>
        <taxon>Oculatellales</taxon>
        <taxon>Oculatellaceae</taxon>
        <taxon>Pegethrix</taxon>
    </lineage>
</organism>
<reference evidence="4" key="1">
    <citation type="submission" date="2021-05" db="EMBL/GenBank/DDBJ databases">
        <authorList>
            <person name="Pietrasiak N."/>
            <person name="Ward R."/>
            <person name="Stajich J.E."/>
            <person name="Kurbessoian T."/>
        </authorList>
    </citation>
    <scope>NUCLEOTIDE SEQUENCE</scope>
    <source>
        <strain evidence="4">GSE-TBD4-15B</strain>
    </source>
</reference>
<comment type="caution">
    <text evidence="4">The sequence shown here is derived from an EMBL/GenBank/DDBJ whole genome shotgun (WGS) entry which is preliminary data.</text>
</comment>
<feature type="domain" description="M23ase beta-sheet core" evidence="3">
    <location>
        <begin position="153"/>
        <end position="252"/>
    </location>
</feature>
<name>A0A951PB73_9CYAN</name>
<dbReference type="CDD" id="cd12797">
    <property type="entry name" value="M23_peptidase"/>
    <property type="match status" value="1"/>
</dbReference>
<sequence>MSYRSDVRQTVSQKDGGAAFLARVDSGAAVSEAEVERFFSASDQDNLFKGDQTRNIDQAMAEGFSGGRLIERVGQIHFGGAGAPIDGGASDAHGRLTLKTYGEELRSQYESAAQTKTNSSCGQSTGAIASPVAGAPVTSEFGWRIHPIYGDERFHAGIDLGVPTGTPVQAADGGTVTFAGVSGSMTSGYGQLVIVDHGNGRETWYAHLDNMNVKEGQQLAQGDVLGQVGSTGGSTGPHLHFEVRENGEPVDPRQYTDF</sequence>
<dbReference type="EMBL" id="JAHHHV010000067">
    <property type="protein sequence ID" value="MBW4466326.1"/>
    <property type="molecule type" value="Genomic_DNA"/>
</dbReference>